<organism evidence="2 3">
    <name type="scientific">Phlebotomus papatasi</name>
    <name type="common">Sandfly</name>
    <dbReference type="NCBI Taxonomy" id="29031"/>
    <lineage>
        <taxon>Eukaryota</taxon>
        <taxon>Metazoa</taxon>
        <taxon>Ecdysozoa</taxon>
        <taxon>Arthropoda</taxon>
        <taxon>Hexapoda</taxon>
        <taxon>Insecta</taxon>
        <taxon>Pterygota</taxon>
        <taxon>Neoptera</taxon>
        <taxon>Endopterygota</taxon>
        <taxon>Diptera</taxon>
        <taxon>Nematocera</taxon>
        <taxon>Psychodoidea</taxon>
        <taxon>Psychodidae</taxon>
        <taxon>Phlebotomus</taxon>
        <taxon>Phlebotomus</taxon>
    </lineage>
</organism>
<dbReference type="VEuPathDB" id="VectorBase:PPAI006159"/>
<dbReference type="InterPro" id="IPR001747">
    <property type="entry name" value="Vitellogenin_N"/>
</dbReference>
<dbReference type="EnsemblMetazoa" id="PPAI006159-RA">
    <property type="protein sequence ID" value="PPAI006159-PA"/>
    <property type="gene ID" value="PPAI006159"/>
</dbReference>
<accession>A0A1B0DE36</accession>
<dbReference type="PROSITE" id="PS51211">
    <property type="entry name" value="VITELLOGENIN"/>
    <property type="match status" value="1"/>
</dbReference>
<evidence type="ECO:0000256" key="1">
    <source>
        <dbReference type="PROSITE-ProRule" id="PRU00557"/>
    </source>
</evidence>
<dbReference type="Gene3D" id="1.25.10.20">
    <property type="entry name" value="Vitellinogen, superhelical"/>
    <property type="match status" value="1"/>
</dbReference>
<dbReference type="PANTHER" id="PTHR23345:SF33">
    <property type="entry name" value="CROSSVEINLESS D"/>
    <property type="match status" value="1"/>
</dbReference>
<proteinExistence type="predicted"/>
<evidence type="ECO:0000313" key="2">
    <source>
        <dbReference type="EnsemblMetazoa" id="PPAI006159-PA"/>
    </source>
</evidence>
<dbReference type="AlphaFoldDB" id="A0A1B0DE36"/>
<dbReference type="Proteomes" id="UP000092462">
    <property type="component" value="Unassembled WGS sequence"/>
</dbReference>
<dbReference type="InterPro" id="IPR011030">
    <property type="entry name" value="Lipovitellin_superhlx_dom"/>
</dbReference>
<dbReference type="EMBL" id="AJVK01032520">
    <property type="status" value="NOT_ANNOTATED_CDS"/>
    <property type="molecule type" value="Genomic_DNA"/>
</dbReference>
<reference evidence="2" key="1">
    <citation type="submission" date="2022-08" db="UniProtKB">
        <authorList>
            <consortium name="EnsemblMetazoa"/>
        </authorList>
    </citation>
    <scope>IDENTIFICATION</scope>
    <source>
        <strain evidence="2">Israel</strain>
    </source>
</reference>
<dbReference type="PANTHER" id="PTHR23345">
    <property type="entry name" value="VITELLOGENIN-RELATED"/>
    <property type="match status" value="1"/>
</dbReference>
<comment type="caution">
    <text evidence="1">Lacks conserved residue(s) required for the propagation of feature annotation.</text>
</comment>
<keyword evidence="3" id="KW-1185">Reference proteome</keyword>
<dbReference type="Pfam" id="PF01347">
    <property type="entry name" value="Vitellogenin_N"/>
    <property type="match status" value="1"/>
</dbReference>
<evidence type="ECO:0000313" key="3">
    <source>
        <dbReference type="Proteomes" id="UP000092462"/>
    </source>
</evidence>
<dbReference type="EMBL" id="AJVK01032519">
    <property type="status" value="NOT_ANNOTATED_CDS"/>
    <property type="molecule type" value="Genomic_DNA"/>
</dbReference>
<dbReference type="SUPFAM" id="SSF48431">
    <property type="entry name" value="Lipovitellin-phosvitin complex, superhelical domain"/>
    <property type="match status" value="1"/>
</dbReference>
<dbReference type="InterPro" id="IPR050733">
    <property type="entry name" value="Vitellogenin/Apolipophorin"/>
</dbReference>
<sequence>MHPKEISLDVDKLLLTSLEYVNHNKDPTAGRNTATDDHQIRHVVYLLNYLTDALDAADLDFEDPIDSHVAETFRVIGFMEFEALEKLFKEIDIGTSYRQETIRNLFFEFVSRVGTRASVLLTRDLVVKKSVKPTTAVQLLMALPFHIDEMSQDLVRECEILLSLGSDRPDVKQAAVLSYATLIHHTFVGGKMTVDVFERYVKKYFDLFFNSPDYEQQMLYLLALSNLELGNVVEYLEPIIKGDYPQNTDIRFLAIWSTLSLAHVRPEKTYELYWPILESRDTPLQLRVAALMMLLMSKPSPARLMSIHEFMLSDTCPHLRNFYRTTILGLKKTTHPCYENMKDMMGFLSRHLPPESKKKYWTGNYMDGTVHQSAIGIGIQSLIVADDKTDIPEVVYLRLDTESLRKYTGKFSVFIKIRGLAELIEKIALPIEQFDGLRSILNGLKLHPIPQTPLHLEFILNVEGKAVLSYYINQTTVMNLTDGDIREGGAV</sequence>
<dbReference type="VEuPathDB" id="VectorBase:PPAPM1_002068"/>
<protein>
    <submittedName>
        <fullName evidence="2">Uncharacterized protein</fullName>
    </submittedName>
</protein>
<name>A0A1B0DE36_PHLPP</name>
<dbReference type="GO" id="GO:0005319">
    <property type="term" value="F:lipid transporter activity"/>
    <property type="evidence" value="ECO:0007669"/>
    <property type="project" value="InterPro"/>
</dbReference>